<reference evidence="2 3" key="1">
    <citation type="journal article" date="2023" name="G3 (Bethesda)">
        <title>A chromosome-length genome assembly and annotation of blackberry (Rubus argutus, cv. 'Hillquist').</title>
        <authorList>
            <person name="Bruna T."/>
            <person name="Aryal R."/>
            <person name="Dudchenko O."/>
            <person name="Sargent D.J."/>
            <person name="Mead D."/>
            <person name="Buti M."/>
            <person name="Cavallini A."/>
            <person name="Hytonen T."/>
            <person name="Andres J."/>
            <person name="Pham M."/>
            <person name="Weisz D."/>
            <person name="Mascagni F."/>
            <person name="Usai G."/>
            <person name="Natali L."/>
            <person name="Bassil N."/>
            <person name="Fernandez G.E."/>
            <person name="Lomsadze A."/>
            <person name="Armour M."/>
            <person name="Olukolu B."/>
            <person name="Poorten T."/>
            <person name="Britton C."/>
            <person name="Davik J."/>
            <person name="Ashrafi H."/>
            <person name="Aiden E.L."/>
            <person name="Borodovsky M."/>
            <person name="Worthington M."/>
        </authorList>
    </citation>
    <scope>NUCLEOTIDE SEQUENCE [LARGE SCALE GENOMIC DNA]</scope>
    <source>
        <strain evidence="2">PI 553951</strain>
    </source>
</reference>
<keyword evidence="1" id="KW-0812">Transmembrane</keyword>
<gene>
    <name evidence="2" type="ORF">M0R45_010334</name>
</gene>
<keyword evidence="1" id="KW-1133">Transmembrane helix</keyword>
<organism evidence="2 3">
    <name type="scientific">Rubus argutus</name>
    <name type="common">Southern blackberry</name>
    <dbReference type="NCBI Taxonomy" id="59490"/>
    <lineage>
        <taxon>Eukaryota</taxon>
        <taxon>Viridiplantae</taxon>
        <taxon>Streptophyta</taxon>
        <taxon>Embryophyta</taxon>
        <taxon>Tracheophyta</taxon>
        <taxon>Spermatophyta</taxon>
        <taxon>Magnoliopsida</taxon>
        <taxon>eudicotyledons</taxon>
        <taxon>Gunneridae</taxon>
        <taxon>Pentapetalae</taxon>
        <taxon>rosids</taxon>
        <taxon>fabids</taxon>
        <taxon>Rosales</taxon>
        <taxon>Rosaceae</taxon>
        <taxon>Rosoideae</taxon>
        <taxon>Rosoideae incertae sedis</taxon>
        <taxon>Rubus</taxon>
    </lineage>
</organism>
<accession>A0AAW1Y720</accession>
<dbReference type="EMBL" id="JBEDUW010000002">
    <property type="protein sequence ID" value="KAK9944784.1"/>
    <property type="molecule type" value="Genomic_DNA"/>
</dbReference>
<evidence type="ECO:0000313" key="3">
    <source>
        <dbReference type="Proteomes" id="UP001457282"/>
    </source>
</evidence>
<evidence type="ECO:0000256" key="1">
    <source>
        <dbReference type="SAM" id="Phobius"/>
    </source>
</evidence>
<dbReference type="Proteomes" id="UP001457282">
    <property type="component" value="Unassembled WGS sequence"/>
</dbReference>
<comment type="caution">
    <text evidence="2">The sequence shown here is derived from an EMBL/GenBank/DDBJ whole genome shotgun (WGS) entry which is preliminary data.</text>
</comment>
<keyword evidence="3" id="KW-1185">Reference proteome</keyword>
<feature type="transmembrane region" description="Helical" evidence="1">
    <location>
        <begin position="90"/>
        <end position="109"/>
    </location>
</feature>
<keyword evidence="1" id="KW-0472">Membrane</keyword>
<sequence>MEIRAGLGLGGAVVAVRSPRLGFVMRLSCGGEAMDCGDTTEVSGESAGPAWGSTASIVGEIQGTGRGARWSVFVFISSFSFFFDRDLHQFAALWLMAEMTAAWAAWVILW</sequence>
<evidence type="ECO:0000313" key="2">
    <source>
        <dbReference type="EMBL" id="KAK9944784.1"/>
    </source>
</evidence>
<proteinExistence type="predicted"/>
<name>A0AAW1Y720_RUBAR</name>
<dbReference type="AlphaFoldDB" id="A0AAW1Y720"/>
<protein>
    <submittedName>
        <fullName evidence="2">Uncharacterized protein</fullName>
    </submittedName>
</protein>